<accession>A0A813MP98</accession>
<protein>
    <submittedName>
        <fullName evidence="1">Uncharacterized protein</fullName>
    </submittedName>
</protein>
<name>A0A813MP98_9BILA</name>
<sequence length="98" mass="11548">MFKFYKNNDINNLTASIFSCFISSECINTDVHVYRSFLMTIKDITGYYEDELGKIFRHEFILSIAVEESIIKLQLIENKVIKLEKDLVTPIEFFARKL</sequence>
<reference evidence="1" key="1">
    <citation type="submission" date="2021-02" db="EMBL/GenBank/DDBJ databases">
        <authorList>
            <person name="Nowell W R."/>
        </authorList>
    </citation>
    <scope>NUCLEOTIDE SEQUENCE</scope>
    <source>
        <strain evidence="1">Ploen Becks lab</strain>
    </source>
</reference>
<dbReference type="PROSITE" id="PS51257">
    <property type="entry name" value="PROKAR_LIPOPROTEIN"/>
    <property type="match status" value="1"/>
</dbReference>
<dbReference type="Proteomes" id="UP000663879">
    <property type="component" value="Unassembled WGS sequence"/>
</dbReference>
<evidence type="ECO:0000313" key="2">
    <source>
        <dbReference type="Proteomes" id="UP000663879"/>
    </source>
</evidence>
<keyword evidence="2" id="KW-1185">Reference proteome</keyword>
<evidence type="ECO:0000313" key="1">
    <source>
        <dbReference type="EMBL" id="CAF0722137.1"/>
    </source>
</evidence>
<gene>
    <name evidence="1" type="ORF">OXX778_LOCUS2238</name>
</gene>
<organism evidence="1 2">
    <name type="scientific">Brachionus calyciflorus</name>
    <dbReference type="NCBI Taxonomy" id="104777"/>
    <lineage>
        <taxon>Eukaryota</taxon>
        <taxon>Metazoa</taxon>
        <taxon>Spiralia</taxon>
        <taxon>Gnathifera</taxon>
        <taxon>Rotifera</taxon>
        <taxon>Eurotatoria</taxon>
        <taxon>Monogononta</taxon>
        <taxon>Pseudotrocha</taxon>
        <taxon>Ploima</taxon>
        <taxon>Brachionidae</taxon>
        <taxon>Brachionus</taxon>
    </lineage>
</organism>
<dbReference type="AlphaFoldDB" id="A0A813MP98"/>
<comment type="caution">
    <text evidence="1">The sequence shown here is derived from an EMBL/GenBank/DDBJ whole genome shotgun (WGS) entry which is preliminary data.</text>
</comment>
<dbReference type="EMBL" id="CAJNOC010000169">
    <property type="protein sequence ID" value="CAF0722137.1"/>
    <property type="molecule type" value="Genomic_DNA"/>
</dbReference>
<proteinExistence type="predicted"/>